<accession>A0A0H3UA66</accession>
<dbReference type="CDD" id="cd01650">
    <property type="entry name" value="RT_nLTR_like"/>
    <property type="match status" value="1"/>
</dbReference>
<dbReference type="GO" id="GO:0003964">
    <property type="term" value="F:RNA-directed DNA polymerase activity"/>
    <property type="evidence" value="ECO:0007669"/>
    <property type="project" value="UniProtKB-KW"/>
</dbReference>
<evidence type="ECO:0000259" key="9">
    <source>
        <dbReference type="PROSITE" id="PS50878"/>
    </source>
</evidence>
<evidence type="ECO:0000256" key="4">
    <source>
        <dbReference type="ARBA" id="ARBA00022679"/>
    </source>
</evidence>
<dbReference type="InterPro" id="IPR043502">
    <property type="entry name" value="DNA/RNA_pol_sf"/>
</dbReference>
<name>A0A0H3UA66_DROBU</name>
<dbReference type="PANTHER" id="PTHR36688">
    <property type="entry name" value="ENDO/EXONUCLEASE/PHOSPHATASE DOMAIN-CONTAINING PROTEIN"/>
    <property type="match status" value="1"/>
</dbReference>
<feature type="domain" description="Reverse transcriptase" evidence="9">
    <location>
        <begin position="483"/>
        <end position="759"/>
    </location>
</feature>
<evidence type="ECO:0000256" key="1">
    <source>
        <dbReference type="ARBA" id="ARBA00001936"/>
    </source>
</evidence>
<reference evidence="10" key="1">
    <citation type="journal article" date="2016" name="PLoS ONE">
        <title>Expression of the Retrotransposon Helena Reveals a Complex Pattern of TE Deregulation in Drosophila Hybrids.</title>
        <authorList>
            <person name="Romero-Soriano V."/>
            <person name="Garcia Guerreiro M.P."/>
        </authorList>
    </citation>
    <scope>NUCLEOTIDE SEQUENCE</scope>
    <source>
        <strain evidence="10">Bu28</strain>
    </source>
</reference>
<dbReference type="InterPro" id="IPR005135">
    <property type="entry name" value="Endo/exonuclease/phosphatase"/>
</dbReference>
<dbReference type="FunFam" id="3.60.10.10:FF:000163">
    <property type="entry name" value="Probable RNA-directed DNA polymerase from transposon BS"/>
    <property type="match status" value="1"/>
</dbReference>
<dbReference type="PROSITE" id="PS50878">
    <property type="entry name" value="RT_POL"/>
    <property type="match status" value="1"/>
</dbReference>
<evidence type="ECO:0000256" key="2">
    <source>
        <dbReference type="ARBA" id="ARBA00001946"/>
    </source>
</evidence>
<dbReference type="InterPro" id="IPR000477">
    <property type="entry name" value="RT_dom"/>
</dbReference>
<dbReference type="EC" id="2.7.7.49" evidence="3"/>
<evidence type="ECO:0000256" key="5">
    <source>
        <dbReference type="ARBA" id="ARBA00022695"/>
    </source>
</evidence>
<keyword evidence="5" id="KW-0548">Nucleotidyltransferase</keyword>
<dbReference type="Pfam" id="PF03372">
    <property type="entry name" value="Exo_endo_phos"/>
    <property type="match status" value="1"/>
</dbReference>
<organism evidence="10">
    <name type="scientific">Drosophila buzzatii</name>
    <name type="common">Fruit fly</name>
    <dbReference type="NCBI Taxonomy" id="7264"/>
    <lineage>
        <taxon>Eukaryota</taxon>
        <taxon>Metazoa</taxon>
        <taxon>Ecdysozoa</taxon>
        <taxon>Arthropoda</taxon>
        <taxon>Hexapoda</taxon>
        <taxon>Insecta</taxon>
        <taxon>Pterygota</taxon>
        <taxon>Neoptera</taxon>
        <taxon>Endopterygota</taxon>
        <taxon>Diptera</taxon>
        <taxon>Brachycera</taxon>
        <taxon>Muscomorpha</taxon>
        <taxon>Ephydroidea</taxon>
        <taxon>Drosophilidae</taxon>
        <taxon>Drosophila</taxon>
    </lineage>
</organism>
<dbReference type="SUPFAM" id="SSF56672">
    <property type="entry name" value="DNA/RNA polymerases"/>
    <property type="match status" value="1"/>
</dbReference>
<dbReference type="Gene3D" id="3.60.10.10">
    <property type="entry name" value="Endonuclease/exonuclease/phosphatase"/>
    <property type="match status" value="1"/>
</dbReference>
<dbReference type="AlphaFoldDB" id="A0A0H3UA66"/>
<comment type="cofactor">
    <cofactor evidence="1">
        <name>Mn(2+)</name>
        <dbReference type="ChEBI" id="CHEBI:29035"/>
    </cofactor>
</comment>
<keyword evidence="4" id="KW-0808">Transferase</keyword>
<evidence type="ECO:0000256" key="3">
    <source>
        <dbReference type="ARBA" id="ARBA00012493"/>
    </source>
</evidence>
<dbReference type="InterPro" id="IPR052560">
    <property type="entry name" value="RdDP_mobile_element"/>
</dbReference>
<protein>
    <recommendedName>
        <fullName evidence="3">RNA-directed DNA polymerase</fullName>
        <ecNumber evidence="3">2.7.7.49</ecNumber>
    </recommendedName>
    <alternativeName>
        <fullName evidence="8">Reverse transcriptase</fullName>
    </alternativeName>
</protein>
<evidence type="ECO:0000256" key="6">
    <source>
        <dbReference type="ARBA" id="ARBA00022918"/>
    </source>
</evidence>
<dbReference type="EMBL" id="KF280391">
    <property type="protein sequence ID" value="AIE77315.1"/>
    <property type="molecule type" value="Genomic_DNA"/>
</dbReference>
<dbReference type="GO" id="GO:0006313">
    <property type="term" value="P:DNA transposition"/>
    <property type="evidence" value="ECO:0007669"/>
    <property type="project" value="UniProtKB-ARBA"/>
</dbReference>
<dbReference type="InterPro" id="IPR036691">
    <property type="entry name" value="Endo/exonu/phosph_ase_sf"/>
</dbReference>
<feature type="non-terminal residue" evidence="10">
    <location>
        <position position="795"/>
    </location>
</feature>
<evidence type="ECO:0000313" key="10">
    <source>
        <dbReference type="EMBL" id="AIE77315.1"/>
    </source>
</evidence>
<dbReference type="Pfam" id="PF00078">
    <property type="entry name" value="RVT_1"/>
    <property type="match status" value="1"/>
</dbReference>
<dbReference type="PANTHER" id="PTHR36688:SF2">
    <property type="entry name" value="ENDONUCLEASE_EXONUCLEASE_PHOSPHATASE DOMAIN-CONTAINING PROTEIN"/>
    <property type="match status" value="1"/>
</dbReference>
<evidence type="ECO:0000256" key="8">
    <source>
        <dbReference type="ARBA" id="ARBA00077903"/>
    </source>
</evidence>
<comment type="catalytic activity">
    <reaction evidence="7">
        <text>DNA(n) + a 2'-deoxyribonucleoside 5'-triphosphate = DNA(n+1) + diphosphate</text>
        <dbReference type="Rhea" id="RHEA:22508"/>
        <dbReference type="Rhea" id="RHEA-COMP:17339"/>
        <dbReference type="Rhea" id="RHEA-COMP:17340"/>
        <dbReference type="ChEBI" id="CHEBI:33019"/>
        <dbReference type="ChEBI" id="CHEBI:61560"/>
        <dbReference type="ChEBI" id="CHEBI:173112"/>
        <dbReference type="EC" id="2.7.7.49"/>
    </reaction>
</comment>
<sequence>MSSLKILIWNVNGIAGKARDVELFAHNNNVDILLLNEIRLNRGDTAKIYGYTFYPAYKPSSHNHGMGGAAIFVRNSLRHFPQRVIETQHIQMSAIKVATGLGDVEFCAIYCPPRNRIDERQFSDILASCGQRYFIGGDWNARHWLWGDSYNSPRGRELAEAITARSANILATGSPTRYPYISNHTPSCIDFALYHGIQHYQVNIHQNWDLDSDHLALIAELHIDGSNISPSPRLITNRTDIAAFRQQLDDSIQLNPCLNSGEDIENAVDLLAENIYRAAAATTPINTAFRPNNYGIVLTREAKELIRTKRFLRRRAIRSQDPWDRILWNRAARQLRNLLREIRGDFFEQKLASMDYTTDANYSLWKCTKSLKRQPFRQVPVRCPSGELAKSELEQANAFGSHLEDRFTPHNYATAEQTMETYRSLQTPLQMSLPIQPIRIDEITEAIQILPKNKAPGIDKICNATLKALSTKAVLFIALIFNAIIRLQKFPRQWKLAAILMIHKPGKPEQDPDSYRPISLLPSLSKLWERTIANRINAIIAQSNILPDHQFGFRAGYSTVEQVHRLVKHILQAFDDLEYSNAVFIDLQQAFDKVWHDGLLCKIKNLLPAPYYSLLKSYLEDREFKVKVKDTLSSTYPMRAGVPQGSVLGPLLFSLYTSDIPSPSSQHMNAPSKAVIATYADDIAIIYSSKNLAESSIGLQRYLDTFAGWCKRWNLKVNPLKTLNPCFTLKRSAIHTPPIQMSGVNLQQLAQVKYLGITLDKRLTFGPHLKATVKKCRHRLQQLRWLNNKKSTLPL</sequence>
<keyword evidence="6" id="KW-0695">RNA-directed DNA polymerase</keyword>
<evidence type="ECO:0000256" key="7">
    <source>
        <dbReference type="ARBA" id="ARBA00048173"/>
    </source>
</evidence>
<dbReference type="SUPFAM" id="SSF56219">
    <property type="entry name" value="DNase I-like"/>
    <property type="match status" value="1"/>
</dbReference>
<proteinExistence type="predicted"/>
<comment type="cofactor">
    <cofactor evidence="2">
        <name>Mg(2+)</name>
        <dbReference type="ChEBI" id="CHEBI:18420"/>
    </cofactor>
</comment>